<sequence>MNGFSTLPRPVHLAMGSLARRAPRAHFDWPLVGFWASYLAVLGLGINGLANLL</sequence>
<keyword evidence="1" id="KW-0472">Membrane</keyword>
<reference evidence="2 3" key="1">
    <citation type="submission" date="2020-06" db="EMBL/GenBank/DDBJ databases">
        <title>Schlegella sp. ID0723 isolated from air conditioner.</title>
        <authorList>
            <person name="Kim D.Y."/>
            <person name="Kim D.-U."/>
        </authorList>
    </citation>
    <scope>NUCLEOTIDE SEQUENCE [LARGE SCALE GENOMIC DNA]</scope>
    <source>
        <strain evidence="2 3">ID0723</strain>
    </source>
</reference>
<comment type="caution">
    <text evidence="2">The sequence shown here is derived from an EMBL/GenBank/DDBJ whole genome shotgun (WGS) entry which is preliminary data.</text>
</comment>
<dbReference type="AlphaFoldDB" id="A0A7Y6NL31"/>
<evidence type="ECO:0000313" key="3">
    <source>
        <dbReference type="Proteomes" id="UP000529637"/>
    </source>
</evidence>
<accession>A0A7Y6NL31</accession>
<dbReference type="RefSeq" id="WP_176066845.1">
    <property type="nucleotide sequence ID" value="NZ_JABWMJ010000002.1"/>
</dbReference>
<keyword evidence="1" id="KW-1133">Transmembrane helix</keyword>
<organism evidence="2 3">
    <name type="scientific">Piscinibacter koreensis</name>
    <dbReference type="NCBI Taxonomy" id="2742824"/>
    <lineage>
        <taxon>Bacteria</taxon>
        <taxon>Pseudomonadati</taxon>
        <taxon>Pseudomonadota</taxon>
        <taxon>Betaproteobacteria</taxon>
        <taxon>Burkholderiales</taxon>
        <taxon>Sphaerotilaceae</taxon>
        <taxon>Piscinibacter</taxon>
    </lineage>
</organism>
<keyword evidence="1" id="KW-0812">Transmembrane</keyword>
<name>A0A7Y6NL31_9BURK</name>
<dbReference type="EMBL" id="JABWMJ010000002">
    <property type="protein sequence ID" value="NUZ05188.1"/>
    <property type="molecule type" value="Genomic_DNA"/>
</dbReference>
<keyword evidence="3" id="KW-1185">Reference proteome</keyword>
<protein>
    <submittedName>
        <fullName evidence="2">Uncharacterized protein</fullName>
    </submittedName>
</protein>
<feature type="transmembrane region" description="Helical" evidence="1">
    <location>
        <begin position="29"/>
        <end position="50"/>
    </location>
</feature>
<evidence type="ECO:0000313" key="2">
    <source>
        <dbReference type="EMBL" id="NUZ05188.1"/>
    </source>
</evidence>
<evidence type="ECO:0000256" key="1">
    <source>
        <dbReference type="SAM" id="Phobius"/>
    </source>
</evidence>
<gene>
    <name evidence="2" type="ORF">HQN59_05360</name>
</gene>
<dbReference type="Proteomes" id="UP000529637">
    <property type="component" value="Unassembled WGS sequence"/>
</dbReference>
<proteinExistence type="predicted"/>